<dbReference type="STRING" id="5762.D2VZP2"/>
<evidence type="ECO:0000256" key="1">
    <source>
        <dbReference type="SAM" id="Coils"/>
    </source>
</evidence>
<dbReference type="eggNOG" id="KOG0581">
    <property type="taxonomic scope" value="Eukaryota"/>
</dbReference>
<dbReference type="SUPFAM" id="SSF56112">
    <property type="entry name" value="Protein kinase-like (PK-like)"/>
    <property type="match status" value="1"/>
</dbReference>
<dbReference type="GO" id="GO:0005737">
    <property type="term" value="C:cytoplasm"/>
    <property type="evidence" value="ECO:0007669"/>
    <property type="project" value="TreeGrafter"/>
</dbReference>
<dbReference type="PANTHER" id="PTHR44167:SF24">
    <property type="entry name" value="SERINE_THREONINE-PROTEIN KINASE CHK2"/>
    <property type="match status" value="1"/>
</dbReference>
<dbReference type="GO" id="GO:0005524">
    <property type="term" value="F:ATP binding"/>
    <property type="evidence" value="ECO:0007669"/>
    <property type="project" value="InterPro"/>
</dbReference>
<dbReference type="OrthoDB" id="4062651at2759"/>
<feature type="domain" description="Protein kinase" evidence="2">
    <location>
        <begin position="129"/>
        <end position="441"/>
    </location>
</feature>
<dbReference type="PANTHER" id="PTHR44167">
    <property type="entry name" value="OVARIAN-SPECIFIC SERINE/THREONINE-PROTEIN KINASE LOK-RELATED"/>
    <property type="match status" value="1"/>
</dbReference>
<name>D2VZP2_NAEGR</name>
<dbReference type="GO" id="GO:0044773">
    <property type="term" value="P:mitotic DNA damage checkpoint signaling"/>
    <property type="evidence" value="ECO:0007669"/>
    <property type="project" value="TreeGrafter"/>
</dbReference>
<dbReference type="InterPro" id="IPR000719">
    <property type="entry name" value="Prot_kinase_dom"/>
</dbReference>
<keyword evidence="1" id="KW-0175">Coiled coil</keyword>
<protein>
    <submittedName>
        <fullName evidence="3">Predicted protein</fullName>
    </submittedName>
</protein>
<dbReference type="GeneID" id="8857649"/>
<evidence type="ECO:0000313" key="3">
    <source>
        <dbReference type="EMBL" id="EFC37732.1"/>
    </source>
</evidence>
<dbReference type="GO" id="GO:0004674">
    <property type="term" value="F:protein serine/threonine kinase activity"/>
    <property type="evidence" value="ECO:0007669"/>
    <property type="project" value="TreeGrafter"/>
</dbReference>
<keyword evidence="4" id="KW-1185">Reference proteome</keyword>
<accession>D2VZP2</accession>
<feature type="coiled-coil region" evidence="1">
    <location>
        <begin position="467"/>
        <end position="494"/>
    </location>
</feature>
<proteinExistence type="predicted"/>
<organism evidence="4">
    <name type="scientific">Naegleria gruberi</name>
    <name type="common">Amoeba</name>
    <dbReference type="NCBI Taxonomy" id="5762"/>
    <lineage>
        <taxon>Eukaryota</taxon>
        <taxon>Discoba</taxon>
        <taxon>Heterolobosea</taxon>
        <taxon>Tetramitia</taxon>
        <taxon>Eutetramitia</taxon>
        <taxon>Vahlkampfiidae</taxon>
        <taxon>Naegleria</taxon>
    </lineage>
</organism>
<dbReference type="VEuPathDB" id="AmoebaDB:NAEGRDRAFT_74558"/>
<gene>
    <name evidence="3" type="ORF">NAEGRDRAFT_74558</name>
</gene>
<dbReference type="Proteomes" id="UP000006671">
    <property type="component" value="Unassembled WGS sequence"/>
</dbReference>
<reference evidence="3 4" key="1">
    <citation type="journal article" date="2010" name="Cell">
        <title>The genome of Naegleria gruberi illuminates early eukaryotic versatility.</title>
        <authorList>
            <person name="Fritz-Laylin L.K."/>
            <person name="Prochnik S.E."/>
            <person name="Ginger M.L."/>
            <person name="Dacks J.B."/>
            <person name="Carpenter M.L."/>
            <person name="Field M.C."/>
            <person name="Kuo A."/>
            <person name="Paredez A."/>
            <person name="Chapman J."/>
            <person name="Pham J."/>
            <person name="Shu S."/>
            <person name="Neupane R."/>
            <person name="Cipriano M."/>
            <person name="Mancuso J."/>
            <person name="Tu H."/>
            <person name="Salamov A."/>
            <person name="Lindquist E."/>
            <person name="Shapiro H."/>
            <person name="Lucas S."/>
            <person name="Grigoriev I.V."/>
            <person name="Cande W.Z."/>
            <person name="Fulton C."/>
            <person name="Rokhsar D.S."/>
            <person name="Dawson S.C."/>
        </authorList>
    </citation>
    <scope>NUCLEOTIDE SEQUENCE [LARGE SCALE GENOMIC DNA]</scope>
    <source>
        <strain evidence="3 4">NEG-M</strain>
    </source>
</reference>
<dbReference type="GO" id="GO:0005634">
    <property type="term" value="C:nucleus"/>
    <property type="evidence" value="ECO:0007669"/>
    <property type="project" value="TreeGrafter"/>
</dbReference>
<dbReference type="EMBL" id="GG738915">
    <property type="protein sequence ID" value="EFC37732.1"/>
    <property type="molecule type" value="Genomic_DNA"/>
</dbReference>
<dbReference type="Gene3D" id="3.30.200.20">
    <property type="entry name" value="Phosphorylase Kinase, domain 1"/>
    <property type="match status" value="1"/>
</dbReference>
<evidence type="ECO:0000313" key="4">
    <source>
        <dbReference type="Proteomes" id="UP000006671"/>
    </source>
</evidence>
<sequence length="498" mass="58102">MIILQILKNLCSIEPTVNHSSSAIKTIDYYLFCFKLDRFLEENQSTLMKQTNYSKIRTIIQDISSKFETLNYFTKEIGTILCFFNEWTSNAKTFEDHKQVLTKYKQLGGDFSKIIRVITQFDYYSNKEYDMISVLGHGGEGVALKAFSKKINEMIAIKIKFEKEYDEVSSRERIQFIRRNDIEGKIKCYECNLIDNYMYSIMELGEETLADYIDRKRTVHQKQASISKGILIERLTIFTKVLQAVKSIHDHNISHRDLDPKNVVKMKEYYKIIDFDIAKVIKTGNSITLTVGKFAYMSPEVSHDNYEEMLLDGEKLAHNIGNITTSCDVFSLGCMLLKLLTDCSLRLDREFLEDSNFQKYGGEYQYFKDNGSYFYLVLTDLLREKKLHHAIQKEIDQHVDPELGVNVVLVKCLITMIQKDASKRLNCFTHMTILSKVIGFLKGDSIPIHQILKEMDNYKDISELKDIPQIIEENEQLKHEIVELKKRVKELEEKLKIK</sequence>
<dbReference type="Gene3D" id="1.10.510.10">
    <property type="entry name" value="Transferase(Phosphotransferase) domain 1"/>
    <property type="match status" value="1"/>
</dbReference>
<dbReference type="Pfam" id="PF00069">
    <property type="entry name" value="Pkinase"/>
    <property type="match status" value="1"/>
</dbReference>
<dbReference type="KEGG" id="ngr:NAEGRDRAFT_74558"/>
<evidence type="ECO:0000259" key="2">
    <source>
        <dbReference type="PROSITE" id="PS50011"/>
    </source>
</evidence>
<dbReference type="PROSITE" id="PS50011">
    <property type="entry name" value="PROTEIN_KINASE_DOM"/>
    <property type="match status" value="1"/>
</dbReference>
<dbReference type="AlphaFoldDB" id="D2VZP2"/>
<dbReference type="SMART" id="SM00220">
    <property type="entry name" value="S_TKc"/>
    <property type="match status" value="1"/>
</dbReference>
<dbReference type="InParanoid" id="D2VZP2"/>
<dbReference type="InterPro" id="IPR011009">
    <property type="entry name" value="Kinase-like_dom_sf"/>
</dbReference>
<dbReference type="RefSeq" id="XP_002670476.1">
    <property type="nucleotide sequence ID" value="XM_002670430.1"/>
</dbReference>